<comment type="caution">
    <text evidence="2">The sequence shown here is derived from an EMBL/GenBank/DDBJ whole genome shotgun (WGS) entry which is preliminary data.</text>
</comment>
<sequence>MVEIGIVGVGSNHDAREFDVHGNQRLIVSNSRLSDHTEQIRMSGGGGGLGGGGLDDDEGVWVGKTKAF</sequence>
<name>A0A5N5FC40_9ROSA</name>
<dbReference type="EMBL" id="SMOL01000768">
    <property type="protein sequence ID" value="KAB2598700.1"/>
    <property type="molecule type" value="Genomic_DNA"/>
</dbReference>
<evidence type="ECO:0000313" key="2">
    <source>
        <dbReference type="EMBL" id="KAB2598700.1"/>
    </source>
</evidence>
<protein>
    <submittedName>
        <fullName evidence="2">CCR4-associated factor 1-like protein 11</fullName>
    </submittedName>
</protein>
<feature type="compositionally biased region" description="Gly residues" evidence="1">
    <location>
        <begin position="43"/>
        <end position="53"/>
    </location>
</feature>
<evidence type="ECO:0000313" key="3">
    <source>
        <dbReference type="Proteomes" id="UP000327157"/>
    </source>
</evidence>
<reference evidence="3" key="2">
    <citation type="submission" date="2019-10" db="EMBL/GenBank/DDBJ databases">
        <title>A de novo genome assembly of a pear dwarfing rootstock.</title>
        <authorList>
            <person name="Wang F."/>
            <person name="Wang J."/>
            <person name="Li S."/>
            <person name="Zhang Y."/>
            <person name="Fang M."/>
            <person name="Ma L."/>
            <person name="Zhao Y."/>
            <person name="Jiang S."/>
        </authorList>
    </citation>
    <scope>NUCLEOTIDE SEQUENCE [LARGE SCALE GENOMIC DNA]</scope>
</reference>
<accession>A0A5N5FC40</accession>
<reference evidence="2 3" key="1">
    <citation type="submission" date="2019-09" db="EMBL/GenBank/DDBJ databases">
        <authorList>
            <person name="Ou C."/>
        </authorList>
    </citation>
    <scope>NUCLEOTIDE SEQUENCE [LARGE SCALE GENOMIC DNA]</scope>
    <source>
        <strain evidence="2">S2</strain>
        <tissue evidence="2">Leaf</tissue>
    </source>
</reference>
<dbReference type="Proteomes" id="UP000327157">
    <property type="component" value="Chromosome 1"/>
</dbReference>
<gene>
    <name evidence="2" type="ORF">D8674_001620</name>
</gene>
<dbReference type="AlphaFoldDB" id="A0A5N5FC40"/>
<keyword evidence="3" id="KW-1185">Reference proteome</keyword>
<reference evidence="2 3" key="3">
    <citation type="submission" date="2019-11" db="EMBL/GenBank/DDBJ databases">
        <title>A de novo genome assembly of a pear dwarfing rootstock.</title>
        <authorList>
            <person name="Wang F."/>
            <person name="Wang J."/>
            <person name="Li S."/>
            <person name="Zhang Y."/>
            <person name="Fang M."/>
            <person name="Ma L."/>
            <person name="Zhao Y."/>
            <person name="Jiang S."/>
        </authorList>
    </citation>
    <scope>NUCLEOTIDE SEQUENCE [LARGE SCALE GENOMIC DNA]</scope>
    <source>
        <strain evidence="2">S2</strain>
        <tissue evidence="2">Leaf</tissue>
    </source>
</reference>
<organism evidence="2 3">
    <name type="scientific">Pyrus ussuriensis x Pyrus communis</name>
    <dbReference type="NCBI Taxonomy" id="2448454"/>
    <lineage>
        <taxon>Eukaryota</taxon>
        <taxon>Viridiplantae</taxon>
        <taxon>Streptophyta</taxon>
        <taxon>Embryophyta</taxon>
        <taxon>Tracheophyta</taxon>
        <taxon>Spermatophyta</taxon>
        <taxon>Magnoliopsida</taxon>
        <taxon>eudicotyledons</taxon>
        <taxon>Gunneridae</taxon>
        <taxon>Pentapetalae</taxon>
        <taxon>rosids</taxon>
        <taxon>fabids</taxon>
        <taxon>Rosales</taxon>
        <taxon>Rosaceae</taxon>
        <taxon>Amygdaloideae</taxon>
        <taxon>Maleae</taxon>
        <taxon>Pyrus</taxon>
    </lineage>
</organism>
<evidence type="ECO:0000256" key="1">
    <source>
        <dbReference type="SAM" id="MobiDB-lite"/>
    </source>
</evidence>
<proteinExistence type="predicted"/>
<feature type="region of interest" description="Disordered" evidence="1">
    <location>
        <begin position="37"/>
        <end position="68"/>
    </location>
</feature>